<feature type="region of interest" description="Disordered" evidence="1">
    <location>
        <begin position="242"/>
        <end position="298"/>
    </location>
</feature>
<dbReference type="EMBL" id="KB740923">
    <property type="protein sequence ID" value="ENN78106.1"/>
    <property type="molecule type" value="Genomic_DNA"/>
</dbReference>
<accession>N6UBV0</accession>
<feature type="non-terminal residue" evidence="2">
    <location>
        <position position="1"/>
    </location>
</feature>
<protein>
    <submittedName>
        <fullName evidence="2">Uncharacterized protein</fullName>
    </submittedName>
</protein>
<feature type="region of interest" description="Disordered" evidence="1">
    <location>
        <begin position="317"/>
        <end position="353"/>
    </location>
</feature>
<organism evidence="2">
    <name type="scientific">Dendroctonus ponderosae</name>
    <name type="common">Mountain pine beetle</name>
    <dbReference type="NCBI Taxonomy" id="77166"/>
    <lineage>
        <taxon>Eukaryota</taxon>
        <taxon>Metazoa</taxon>
        <taxon>Ecdysozoa</taxon>
        <taxon>Arthropoda</taxon>
        <taxon>Hexapoda</taxon>
        <taxon>Insecta</taxon>
        <taxon>Pterygota</taxon>
        <taxon>Neoptera</taxon>
        <taxon>Endopterygota</taxon>
        <taxon>Coleoptera</taxon>
        <taxon>Polyphaga</taxon>
        <taxon>Cucujiformia</taxon>
        <taxon>Curculionidae</taxon>
        <taxon>Scolytinae</taxon>
        <taxon>Dendroctonus</taxon>
    </lineage>
</organism>
<evidence type="ECO:0000313" key="2">
    <source>
        <dbReference type="EMBL" id="ENN78106.1"/>
    </source>
</evidence>
<dbReference type="OrthoDB" id="18042at2759"/>
<dbReference type="HOGENOM" id="CLU_785869_0_0_1"/>
<evidence type="ECO:0000256" key="1">
    <source>
        <dbReference type="SAM" id="MobiDB-lite"/>
    </source>
</evidence>
<sequence length="353" mass="39105">MACFSMNLDDLSRIFPTAPGLDDLGRLGMTLGAYDRDSCGSLEFCDYYATMQRRPEESGELTPVSHDSEMEHSDFSPPPDFDNTRTITSAMVDNCNSLRSNLGGYAGPIVPSSANVLLYSNDLEGRKVSNIKRAQSLYSRKTDDTIDIRDLVKDFDKEASNCNMANVGTKKWTTSKERFFDITKSDNIDLGRNLNTGTIKKVEKDRTDFTGNPGSILVREGYIEPPRVSKVSNSQLGAAGAFRRASDVPMRSKNLQDASTARQDEPWRGRPQFVTQMSQPCGETHRPSGSMPRKTSLTTELATRNARFTTTKVDEAEHAASVGSCQKRAATAHVPSLEPEMLFKRKNRDDATD</sequence>
<feature type="region of interest" description="Disordered" evidence="1">
    <location>
        <begin position="56"/>
        <end position="80"/>
    </location>
</feature>
<proteinExistence type="predicted"/>
<reference evidence="2" key="1">
    <citation type="journal article" date="2013" name="Genome Biol.">
        <title>Draft genome of the mountain pine beetle, Dendroctonus ponderosae Hopkins, a major forest pest.</title>
        <authorList>
            <person name="Keeling C.I."/>
            <person name="Yuen M.M."/>
            <person name="Liao N.Y."/>
            <person name="Docking T.R."/>
            <person name="Chan S.K."/>
            <person name="Taylor G.A."/>
            <person name="Palmquist D.L."/>
            <person name="Jackman S.D."/>
            <person name="Nguyen A."/>
            <person name="Li M."/>
            <person name="Henderson H."/>
            <person name="Janes J.K."/>
            <person name="Zhao Y."/>
            <person name="Pandoh P."/>
            <person name="Moore R."/>
            <person name="Sperling F.A."/>
            <person name="Huber D.P."/>
            <person name="Birol I."/>
            <person name="Jones S.J."/>
            <person name="Bohlmann J."/>
        </authorList>
    </citation>
    <scope>NUCLEOTIDE SEQUENCE</scope>
</reference>
<name>N6UBV0_DENPD</name>
<gene>
    <name evidence="2" type="ORF">YQE_05260</name>
</gene>
<feature type="compositionally biased region" description="Basic and acidic residues" evidence="1">
    <location>
        <begin position="341"/>
        <end position="353"/>
    </location>
</feature>
<dbReference type="AlphaFoldDB" id="N6UBV0"/>